<evidence type="ECO:0008006" key="4">
    <source>
        <dbReference type="Google" id="ProtNLM"/>
    </source>
</evidence>
<sequence>MDFRDISKLNRWMNLISGNLLPMSSDDSSFPFFWRLNSVVGWSFVLAYLCGLIAGFFFVPGDKSLKDGMISIVIIMEVSVIIIRIYTQKRLVQELIRKLNDNLHIQDEMMQDVLTMTLKPMKTPLQFYWVVSTVAAIVWCCVPLPLTLHKNIFYYLDLQSPVVYSKEPFSVTSFVLINVVVLLNNIYLITKKVAVDMYMTHLVLLITVQHLYTSQKLVSIFREGNQLDDYEDLHKDYSKAGRTMVMALKTLCQHHISAIKLTLMLKKLLSLNFSLIYVNGVLRFCFLAVMILSVNLD</sequence>
<feature type="transmembrane region" description="Helical" evidence="1">
    <location>
        <begin position="39"/>
        <end position="58"/>
    </location>
</feature>
<feature type="transmembrane region" description="Helical" evidence="1">
    <location>
        <begin position="127"/>
        <end position="148"/>
    </location>
</feature>
<keyword evidence="1" id="KW-0812">Transmembrane</keyword>
<evidence type="ECO:0000313" key="2">
    <source>
        <dbReference type="EMBL" id="EFN76123.1"/>
    </source>
</evidence>
<dbReference type="AlphaFoldDB" id="E2C7D6"/>
<dbReference type="OrthoDB" id="8185860at2759"/>
<evidence type="ECO:0000256" key="1">
    <source>
        <dbReference type="SAM" id="Phobius"/>
    </source>
</evidence>
<keyword evidence="1" id="KW-0472">Membrane</keyword>
<accession>E2C7D6</accession>
<proteinExistence type="predicted"/>
<name>E2C7D6_HARSA</name>
<keyword evidence="3" id="KW-1185">Reference proteome</keyword>
<feature type="transmembrane region" description="Helical" evidence="1">
    <location>
        <begin position="70"/>
        <end position="87"/>
    </location>
</feature>
<dbReference type="InParanoid" id="E2C7D6"/>
<dbReference type="EMBL" id="GL453369">
    <property type="protein sequence ID" value="EFN76123.1"/>
    <property type="molecule type" value="Genomic_DNA"/>
</dbReference>
<dbReference type="Proteomes" id="UP000008237">
    <property type="component" value="Unassembled WGS sequence"/>
</dbReference>
<dbReference type="OMA" id="THERTYF"/>
<keyword evidence="1" id="KW-1133">Transmembrane helix</keyword>
<evidence type="ECO:0000313" key="3">
    <source>
        <dbReference type="Proteomes" id="UP000008237"/>
    </source>
</evidence>
<feature type="transmembrane region" description="Helical" evidence="1">
    <location>
        <begin position="168"/>
        <end position="189"/>
    </location>
</feature>
<gene>
    <name evidence="2" type="ORF">EAI_08701</name>
</gene>
<dbReference type="PhylomeDB" id="E2C7D6"/>
<feature type="transmembrane region" description="Helical" evidence="1">
    <location>
        <begin position="269"/>
        <end position="294"/>
    </location>
</feature>
<organism evidence="3">
    <name type="scientific">Harpegnathos saltator</name>
    <name type="common">Jerdon's jumping ant</name>
    <dbReference type="NCBI Taxonomy" id="610380"/>
    <lineage>
        <taxon>Eukaryota</taxon>
        <taxon>Metazoa</taxon>
        <taxon>Ecdysozoa</taxon>
        <taxon>Arthropoda</taxon>
        <taxon>Hexapoda</taxon>
        <taxon>Insecta</taxon>
        <taxon>Pterygota</taxon>
        <taxon>Neoptera</taxon>
        <taxon>Endopterygota</taxon>
        <taxon>Hymenoptera</taxon>
        <taxon>Apocrita</taxon>
        <taxon>Aculeata</taxon>
        <taxon>Formicoidea</taxon>
        <taxon>Formicidae</taxon>
        <taxon>Ponerinae</taxon>
        <taxon>Ponerini</taxon>
        <taxon>Harpegnathos</taxon>
    </lineage>
</organism>
<protein>
    <recommendedName>
        <fullName evidence="4">Odorant receptor</fullName>
    </recommendedName>
</protein>
<reference evidence="2 3" key="1">
    <citation type="journal article" date="2010" name="Science">
        <title>Genomic comparison of the ants Camponotus floridanus and Harpegnathos saltator.</title>
        <authorList>
            <person name="Bonasio R."/>
            <person name="Zhang G."/>
            <person name="Ye C."/>
            <person name="Mutti N.S."/>
            <person name="Fang X."/>
            <person name="Qin N."/>
            <person name="Donahue G."/>
            <person name="Yang P."/>
            <person name="Li Q."/>
            <person name="Li C."/>
            <person name="Zhang P."/>
            <person name="Huang Z."/>
            <person name="Berger S.L."/>
            <person name="Reinberg D."/>
            <person name="Wang J."/>
            <person name="Liebig J."/>
        </authorList>
    </citation>
    <scope>NUCLEOTIDE SEQUENCE [LARGE SCALE GENOMIC DNA]</scope>
    <source>
        <strain evidence="2 3">R22 G/1</strain>
    </source>
</reference>